<feature type="domain" description="Smr" evidence="2">
    <location>
        <begin position="118"/>
        <end position="210"/>
    </location>
</feature>
<dbReference type="PANTHER" id="PTHR35562:SF2">
    <property type="entry name" value="DNA ENDONUCLEASE SMRA-RELATED"/>
    <property type="match status" value="1"/>
</dbReference>
<dbReference type="InterPro" id="IPR036063">
    <property type="entry name" value="Smr_dom_sf"/>
</dbReference>
<dbReference type="Pfam" id="PF01713">
    <property type="entry name" value="Smr"/>
    <property type="match status" value="1"/>
</dbReference>
<dbReference type="KEGG" id="mcg:GL4_0313"/>
<organism evidence="3 4">
    <name type="scientific">Methyloceanibacter caenitepidi</name>
    <dbReference type="NCBI Taxonomy" id="1384459"/>
    <lineage>
        <taxon>Bacteria</taxon>
        <taxon>Pseudomonadati</taxon>
        <taxon>Pseudomonadota</taxon>
        <taxon>Alphaproteobacteria</taxon>
        <taxon>Hyphomicrobiales</taxon>
        <taxon>Hyphomicrobiaceae</taxon>
        <taxon>Methyloceanibacter</taxon>
    </lineage>
</organism>
<dbReference type="STRING" id="1384459.GL4_0313"/>
<dbReference type="AlphaFoldDB" id="A0A0A8JYA2"/>
<evidence type="ECO:0000313" key="4">
    <source>
        <dbReference type="Proteomes" id="UP000031643"/>
    </source>
</evidence>
<feature type="compositionally biased region" description="Basic and acidic residues" evidence="1">
    <location>
        <begin position="14"/>
        <end position="23"/>
    </location>
</feature>
<dbReference type="EMBL" id="AP014648">
    <property type="protein sequence ID" value="BAQ15783.1"/>
    <property type="molecule type" value="Genomic_DNA"/>
</dbReference>
<accession>A0A0A8JYA2</accession>
<dbReference type="InterPro" id="IPR002625">
    <property type="entry name" value="Smr_dom"/>
</dbReference>
<reference evidence="3 4" key="1">
    <citation type="submission" date="2014-09" db="EMBL/GenBank/DDBJ databases">
        <title>Genome sequencing of Methyloceanibacter caenitepidi Gela4.</title>
        <authorList>
            <person name="Takeuchi M."/>
            <person name="Susumu S."/>
            <person name="Kamagata Y."/>
            <person name="Oshima K."/>
            <person name="Hattori M."/>
            <person name="Iwasaki W."/>
        </authorList>
    </citation>
    <scope>NUCLEOTIDE SEQUENCE [LARGE SCALE GENOMIC DNA]</scope>
    <source>
        <strain evidence="3 4">Gela4</strain>
    </source>
</reference>
<dbReference type="SMART" id="SM00463">
    <property type="entry name" value="SMR"/>
    <property type="match status" value="1"/>
</dbReference>
<feature type="region of interest" description="Disordered" evidence="1">
    <location>
        <begin position="1"/>
        <end position="23"/>
    </location>
</feature>
<dbReference type="Proteomes" id="UP000031643">
    <property type="component" value="Chromosome"/>
</dbReference>
<gene>
    <name evidence="3" type="ORF">GL4_0313</name>
</gene>
<dbReference type="RefSeq" id="WP_045363789.1">
    <property type="nucleotide sequence ID" value="NZ_AP014648.1"/>
</dbReference>
<name>A0A0A8JYA2_9HYPH</name>
<sequence length="216" mass="23879">MAKEKSGKVKPSKKGAESGRLEDDAALWARVAETAHPLAKKNRFVDVAMPLKAPARPSPSKQPKAAEVMPTIAPELQPSPGTSAGKVSVTKAFSPKEGLDRQTARKLDKGHLAIDARIDLHGMRQREAHSALRKFLQWARGKDYRHVLVITGKGSLRAEDRSFYDEEARGVLRQAVPRWLSHGDLAPLIVSFSDAPRRLGGEGALYVRLRRADRRR</sequence>
<protein>
    <submittedName>
        <fullName evidence="3">Smr protein/MutS2</fullName>
    </submittedName>
</protein>
<dbReference type="HOGENOM" id="CLU_055978_2_0_5"/>
<keyword evidence="4" id="KW-1185">Reference proteome</keyword>
<proteinExistence type="predicted"/>
<dbReference type="PANTHER" id="PTHR35562">
    <property type="entry name" value="DNA ENDONUCLEASE SMRA-RELATED"/>
    <property type="match status" value="1"/>
</dbReference>
<evidence type="ECO:0000256" key="1">
    <source>
        <dbReference type="SAM" id="MobiDB-lite"/>
    </source>
</evidence>
<dbReference type="SUPFAM" id="SSF160443">
    <property type="entry name" value="SMR domain-like"/>
    <property type="match status" value="1"/>
</dbReference>
<evidence type="ECO:0000313" key="3">
    <source>
        <dbReference type="EMBL" id="BAQ15783.1"/>
    </source>
</evidence>
<dbReference type="Gene3D" id="3.30.1370.110">
    <property type="match status" value="1"/>
</dbReference>
<evidence type="ECO:0000259" key="2">
    <source>
        <dbReference type="PROSITE" id="PS50828"/>
    </source>
</evidence>
<dbReference type="PROSITE" id="PS50828">
    <property type="entry name" value="SMR"/>
    <property type="match status" value="1"/>
</dbReference>
<dbReference type="OrthoDB" id="7165597at2"/>